<reference evidence="2 3" key="1">
    <citation type="submission" date="2017-07" db="EMBL/GenBank/DDBJ databases">
        <title>Draft Genome Sequences of Select Purple Nonsulfur Bacteria.</title>
        <authorList>
            <person name="Lasarre B."/>
            <person name="Mckinlay J.B."/>
        </authorList>
    </citation>
    <scope>NUCLEOTIDE SEQUENCE [LARGE SCALE GENOMIC DNA]</scope>
    <source>
        <strain evidence="2 3">DSM 11290</strain>
    </source>
</reference>
<accession>A0A327JS09</accession>
<feature type="transmembrane region" description="Helical" evidence="1">
    <location>
        <begin position="47"/>
        <end position="68"/>
    </location>
</feature>
<feature type="transmembrane region" description="Helical" evidence="1">
    <location>
        <begin position="75"/>
        <end position="92"/>
    </location>
</feature>
<keyword evidence="1" id="KW-0472">Membrane</keyword>
<dbReference type="EMBL" id="NPEV01000010">
    <property type="protein sequence ID" value="RAI28405.1"/>
    <property type="molecule type" value="Genomic_DNA"/>
</dbReference>
<organism evidence="2 3">
    <name type="scientific">Rhodobium orientis</name>
    <dbReference type="NCBI Taxonomy" id="34017"/>
    <lineage>
        <taxon>Bacteria</taxon>
        <taxon>Pseudomonadati</taxon>
        <taxon>Pseudomonadota</taxon>
        <taxon>Alphaproteobacteria</taxon>
        <taxon>Hyphomicrobiales</taxon>
        <taxon>Rhodobiaceae</taxon>
        <taxon>Rhodobium</taxon>
    </lineage>
</organism>
<dbReference type="OrthoDB" id="166547at2"/>
<evidence type="ECO:0008006" key="4">
    <source>
        <dbReference type="Google" id="ProtNLM"/>
    </source>
</evidence>
<comment type="caution">
    <text evidence="2">The sequence shown here is derived from an EMBL/GenBank/DDBJ whole genome shotgun (WGS) entry which is preliminary data.</text>
</comment>
<gene>
    <name evidence="2" type="ORF">CH339_07020</name>
</gene>
<keyword evidence="1" id="KW-0812">Transmembrane</keyword>
<evidence type="ECO:0000256" key="1">
    <source>
        <dbReference type="SAM" id="Phobius"/>
    </source>
</evidence>
<dbReference type="AlphaFoldDB" id="A0A327JS09"/>
<dbReference type="Proteomes" id="UP000249299">
    <property type="component" value="Unassembled WGS sequence"/>
</dbReference>
<dbReference type="Pfam" id="PF09945">
    <property type="entry name" value="DUF2177"/>
    <property type="match status" value="1"/>
</dbReference>
<evidence type="ECO:0000313" key="2">
    <source>
        <dbReference type="EMBL" id="RAI28405.1"/>
    </source>
</evidence>
<evidence type="ECO:0000313" key="3">
    <source>
        <dbReference type="Proteomes" id="UP000249299"/>
    </source>
</evidence>
<proteinExistence type="predicted"/>
<feature type="transmembrane region" description="Helical" evidence="1">
    <location>
        <begin position="112"/>
        <end position="134"/>
    </location>
</feature>
<sequence length="136" mass="14591">MARMITAYVVTAIVFLGIDYVWLSKVAKSFYFDRLGDMVLDKPKMGAAALFYAVYVVGIVIFAVAPALKGSGSATTAALYGALFGFFAYATYDMTNYATLKNWPVVITAVDIVWGTVLTGVSALAGYLVTRAIFPA</sequence>
<keyword evidence="3" id="KW-1185">Reference proteome</keyword>
<protein>
    <recommendedName>
        <fullName evidence="4">DUF2177 domain-containing protein</fullName>
    </recommendedName>
</protein>
<dbReference type="RefSeq" id="WP_111433661.1">
    <property type="nucleotide sequence ID" value="NZ_JACIGG010000009.1"/>
</dbReference>
<keyword evidence="1" id="KW-1133">Transmembrane helix</keyword>
<name>A0A327JS09_9HYPH</name>
<dbReference type="InterPro" id="IPR018687">
    <property type="entry name" value="DUF2177_membr"/>
</dbReference>